<keyword evidence="2" id="KW-1185">Reference proteome</keyword>
<evidence type="ECO:0000313" key="2">
    <source>
        <dbReference type="Proteomes" id="UP000501939"/>
    </source>
</evidence>
<gene>
    <name evidence="1" type="ORF">G8D99_10170</name>
</gene>
<organism evidence="1 2">
    <name type="scientific">Acinetobacter lanii</name>
    <dbReference type="NCBI Taxonomy" id="2715163"/>
    <lineage>
        <taxon>Bacteria</taxon>
        <taxon>Pseudomonadati</taxon>
        <taxon>Pseudomonadota</taxon>
        <taxon>Gammaproteobacteria</taxon>
        <taxon>Moraxellales</taxon>
        <taxon>Moraxellaceae</taxon>
        <taxon>Acinetobacter</taxon>
    </lineage>
</organism>
<name>A0A6G8S5A4_9GAMM</name>
<protein>
    <submittedName>
        <fullName evidence="1">Uncharacterized protein</fullName>
    </submittedName>
</protein>
<dbReference type="AlphaFoldDB" id="A0A6G8S5A4"/>
<dbReference type="KEGG" id="alj:G8D99_10170"/>
<dbReference type="EMBL" id="CP049916">
    <property type="protein sequence ID" value="QIO09347.1"/>
    <property type="molecule type" value="Genomic_DNA"/>
</dbReference>
<dbReference type="RefSeq" id="WP_166325341.1">
    <property type="nucleotide sequence ID" value="NZ_CP049916.1"/>
</dbReference>
<dbReference type="Proteomes" id="UP000501939">
    <property type="component" value="Chromosome"/>
</dbReference>
<evidence type="ECO:0000313" key="1">
    <source>
        <dbReference type="EMBL" id="QIO09347.1"/>
    </source>
</evidence>
<reference evidence="1 2" key="1">
    <citation type="submission" date="2020-03" db="EMBL/GenBank/DDBJ databases">
        <authorList>
            <person name="Zhu W."/>
        </authorList>
    </citation>
    <scope>NUCLEOTIDE SEQUENCE [LARGE SCALE GENOMIC DNA]</scope>
    <source>
        <strain evidence="1 2">185</strain>
    </source>
</reference>
<proteinExistence type="predicted"/>
<sequence length="242" mass="28195">MEIYNFSYDDENDALNSLSMYYGISVEKIKSKLNEINTLLKNDALEWDSGTYAWHIRLLLDAEPEQKNMKIRVSYYHRCGSDGTLEWFKEGLLHCPEGIKIFLNKTINIVPELTEYKGEILRRSVIHLNDESNGEANGPFAFSTLREAKVRNEFDLPELFFGNTGQFSFVQDLVPIQEKLKIKLKPTIVKFYKEYNPENIDCIVCNYWQLICQKFDESFTSDSLDVGKGKNIPFEQIQEIFI</sequence>
<accession>A0A6G8S5A4</accession>